<evidence type="ECO:0000256" key="4">
    <source>
        <dbReference type="ARBA" id="ARBA00022692"/>
    </source>
</evidence>
<dbReference type="PANTHER" id="PTHR30188:SF4">
    <property type="entry name" value="PROTEIN TRIGALACTOSYLDIACYLGLYCEROL 1, CHLOROPLASTIC"/>
    <property type="match status" value="1"/>
</dbReference>
<comment type="subcellular location">
    <subcellularLocation>
        <location evidence="1">Membrane</location>
        <topology evidence="1">Multi-pass membrane protein</topology>
    </subcellularLocation>
</comment>
<name>H5SCD8_9BACT</name>
<dbReference type="Pfam" id="PF02405">
    <property type="entry name" value="MlaE"/>
    <property type="match status" value="1"/>
</dbReference>
<dbReference type="GO" id="GO:0043190">
    <property type="term" value="C:ATP-binding cassette (ABC) transporter complex"/>
    <property type="evidence" value="ECO:0007669"/>
    <property type="project" value="InterPro"/>
</dbReference>
<comment type="similarity">
    <text evidence="2 7">Belongs to the MlaE permease family.</text>
</comment>
<proteinExistence type="inferred from homology"/>
<accession>H5SCD8</accession>
<evidence type="ECO:0000256" key="1">
    <source>
        <dbReference type="ARBA" id="ARBA00004141"/>
    </source>
</evidence>
<feature type="transmembrane region" description="Helical" evidence="7">
    <location>
        <begin position="97"/>
        <end position="122"/>
    </location>
</feature>
<dbReference type="EMBL" id="AP011668">
    <property type="protein sequence ID" value="BAL53824.1"/>
    <property type="molecule type" value="Genomic_DNA"/>
</dbReference>
<keyword evidence="6 7" id="KW-0472">Membrane</keyword>
<feature type="transmembrane region" description="Helical" evidence="7">
    <location>
        <begin position="6"/>
        <end position="24"/>
    </location>
</feature>
<keyword evidence="3" id="KW-0813">Transport</keyword>
<evidence type="ECO:0000256" key="2">
    <source>
        <dbReference type="ARBA" id="ARBA00007556"/>
    </source>
</evidence>
<reference evidence="8" key="2">
    <citation type="journal article" date="2012" name="PLoS ONE">
        <title>A Deeply Branching Thermophilic Bacterium with an Ancient Acetyl-CoA Pathway Dominates a Subsurface Ecosystem.</title>
        <authorList>
            <person name="Takami H."/>
            <person name="Noguchi H."/>
            <person name="Takaki Y."/>
            <person name="Uchiyama I."/>
            <person name="Toyoda A."/>
            <person name="Nishi S."/>
            <person name="Chee G.-J."/>
            <person name="Arai W."/>
            <person name="Nunoura T."/>
            <person name="Itoh T."/>
            <person name="Hattori M."/>
            <person name="Takai K."/>
        </authorList>
    </citation>
    <scope>NUCLEOTIDE SEQUENCE</scope>
</reference>
<reference evidence="8" key="1">
    <citation type="journal article" date="2005" name="Environ. Microbiol.">
        <title>Genetic and functional properties of uncultivated thermophilic crenarchaeotes from a subsurface gold mine as revealed by analysis of genome fragments.</title>
        <authorList>
            <person name="Nunoura T."/>
            <person name="Hirayama H."/>
            <person name="Takami H."/>
            <person name="Oida H."/>
            <person name="Nishi S."/>
            <person name="Shimamura S."/>
            <person name="Suzuki Y."/>
            <person name="Inagaki F."/>
            <person name="Takai K."/>
            <person name="Nealson K.H."/>
            <person name="Horikoshi K."/>
        </authorList>
    </citation>
    <scope>NUCLEOTIDE SEQUENCE</scope>
</reference>
<comment type="caution">
    <text evidence="7">Lacks conserved residue(s) required for the propagation of feature annotation.</text>
</comment>
<protein>
    <submittedName>
        <fullName evidence="8">ABC transporter system permease protein</fullName>
    </submittedName>
</protein>
<evidence type="ECO:0000256" key="5">
    <source>
        <dbReference type="ARBA" id="ARBA00022989"/>
    </source>
</evidence>
<feature type="transmembrane region" description="Helical" evidence="7">
    <location>
        <begin position="142"/>
        <end position="165"/>
    </location>
</feature>
<dbReference type="AlphaFoldDB" id="H5SCD8"/>
<dbReference type="PANTHER" id="PTHR30188">
    <property type="entry name" value="ABC TRANSPORTER PERMEASE PROTEIN-RELATED"/>
    <property type="match status" value="1"/>
</dbReference>
<dbReference type="NCBIfam" id="TIGR00056">
    <property type="entry name" value="MlaE family lipid ABC transporter permease subunit"/>
    <property type="match status" value="1"/>
</dbReference>
<keyword evidence="5 7" id="KW-1133">Transmembrane helix</keyword>
<dbReference type="InterPro" id="IPR003453">
    <property type="entry name" value="ABC_MlaE_roteobac"/>
</dbReference>
<gene>
    <name evidence="8" type="ORF">HGMM_F09D09C18</name>
</gene>
<dbReference type="GO" id="GO:0005548">
    <property type="term" value="F:phospholipid transporter activity"/>
    <property type="evidence" value="ECO:0007669"/>
    <property type="project" value="TreeGrafter"/>
</dbReference>
<feature type="transmembrane region" description="Helical" evidence="7">
    <location>
        <begin position="186"/>
        <end position="213"/>
    </location>
</feature>
<keyword evidence="4 7" id="KW-0812">Transmembrane</keyword>
<evidence type="ECO:0000256" key="7">
    <source>
        <dbReference type="RuleBase" id="RU362044"/>
    </source>
</evidence>
<sequence>MRSVPVIGTTGLFIGMVLAVQTYAEFTRFPGMKSWLGAAINASVIRELGPVLAATMLAGRVGSALAAELAAMRITEQMDALWCLGVNPVHYLVVPRFLACVMLIPLLTVLADFMGVLGGALISTQFFGIESFEYWRVSQEKIGLWDIFCGLTKSAVFGAAIAIISCHRGFTSSGGAEGVGRAATDAFVVSFVAILILDFLLGLFFNGLSAMIWPRG</sequence>
<evidence type="ECO:0000313" key="8">
    <source>
        <dbReference type="EMBL" id="BAL53824.1"/>
    </source>
</evidence>
<dbReference type="InterPro" id="IPR030802">
    <property type="entry name" value="Permease_MalE"/>
</dbReference>
<organism evidence="8">
    <name type="scientific">uncultured Planctomycetota bacterium</name>
    <dbReference type="NCBI Taxonomy" id="120965"/>
    <lineage>
        <taxon>Bacteria</taxon>
        <taxon>Pseudomonadati</taxon>
        <taxon>Planctomycetota</taxon>
        <taxon>environmental samples</taxon>
    </lineage>
</organism>
<evidence type="ECO:0000256" key="6">
    <source>
        <dbReference type="ARBA" id="ARBA00023136"/>
    </source>
</evidence>
<evidence type="ECO:0000256" key="3">
    <source>
        <dbReference type="ARBA" id="ARBA00022448"/>
    </source>
</evidence>